<dbReference type="InterPro" id="IPR005162">
    <property type="entry name" value="Retrotrans_gag_dom"/>
</dbReference>
<organism evidence="3 4">
    <name type="scientific">Paspalum vaginatum</name>
    <name type="common">seashore paspalum</name>
    <dbReference type="NCBI Taxonomy" id="158149"/>
    <lineage>
        <taxon>Eukaryota</taxon>
        <taxon>Viridiplantae</taxon>
        <taxon>Streptophyta</taxon>
        <taxon>Embryophyta</taxon>
        <taxon>Tracheophyta</taxon>
        <taxon>Spermatophyta</taxon>
        <taxon>Magnoliopsida</taxon>
        <taxon>Liliopsida</taxon>
        <taxon>Poales</taxon>
        <taxon>Poaceae</taxon>
        <taxon>PACMAD clade</taxon>
        <taxon>Panicoideae</taxon>
        <taxon>Andropogonodae</taxon>
        <taxon>Paspaleae</taxon>
        <taxon>Paspalinae</taxon>
        <taxon>Paspalum</taxon>
    </lineage>
</organism>
<evidence type="ECO:0000256" key="1">
    <source>
        <dbReference type="SAM" id="MobiDB-lite"/>
    </source>
</evidence>
<dbReference type="EMBL" id="MU629702">
    <property type="protein sequence ID" value="KAJ1255444.1"/>
    <property type="molecule type" value="Genomic_DNA"/>
</dbReference>
<sequence>MKDLFKAHFVSMKKDFSIVELGQVRQRRDEKIDDYIIRFRNSYVRLAREMHPEDAVEMRVHGMQQHWSLEVSRREPKNFSALSSAVAATKLEFEKSPQIMELYKNASIFDNTKRFNSTSKPFNNAKFKAPAESNTTGVEPSTQQGGKPRPSIQELLKKQYIFRRAMVKAFFQQVVEYNYITLPEAKRPGQVGMTDHPLYCPYHRYVGHVIEDSAKMKIGFH</sequence>
<dbReference type="Proteomes" id="UP001164776">
    <property type="component" value="Unassembled WGS sequence"/>
</dbReference>
<comment type="caution">
    <text evidence="3">The sequence shown here is derived from an EMBL/GenBank/DDBJ whole genome shotgun (WGS) entry which is preliminary data.</text>
</comment>
<accession>A0A9W8CDL9</accession>
<dbReference type="OrthoDB" id="688785at2759"/>
<feature type="compositionally biased region" description="Polar residues" evidence="1">
    <location>
        <begin position="132"/>
        <end position="145"/>
    </location>
</feature>
<evidence type="ECO:0000259" key="2">
    <source>
        <dbReference type="Pfam" id="PF03732"/>
    </source>
</evidence>
<feature type="region of interest" description="Disordered" evidence="1">
    <location>
        <begin position="120"/>
        <end position="150"/>
    </location>
</feature>
<dbReference type="AlphaFoldDB" id="A0A9W8CDL9"/>
<feature type="domain" description="Retrotransposon gag" evidence="2">
    <location>
        <begin position="1"/>
        <end position="64"/>
    </location>
</feature>
<keyword evidence="4" id="KW-1185">Reference proteome</keyword>
<reference evidence="3 4" key="1">
    <citation type="submission" date="2022-10" db="EMBL/GenBank/DDBJ databases">
        <title>WGS assembly of Paspalum vaginatum 540-79.</title>
        <authorList>
            <person name="Sun G."/>
            <person name="Wase N."/>
            <person name="Shu S."/>
            <person name="Jenkins J."/>
            <person name="Zhou B."/>
            <person name="Torres-Rodriguez J."/>
            <person name="Chen C."/>
            <person name="Sandor L."/>
            <person name="Plott C."/>
            <person name="Yoshinga Y."/>
            <person name="Daum C."/>
            <person name="Qi P."/>
            <person name="Barry K."/>
            <person name="Lipzen A."/>
            <person name="Berry L."/>
            <person name="Pedersen C."/>
            <person name="Gottilla T."/>
            <person name="Foltz A."/>
            <person name="Yu H."/>
            <person name="O'Malley R."/>
            <person name="Zhang C."/>
            <person name="Devos K."/>
            <person name="Sigmon B."/>
            <person name="Yu B."/>
            <person name="Obata T."/>
            <person name="Schmutz J."/>
            <person name="Schnable J."/>
        </authorList>
    </citation>
    <scope>NUCLEOTIDE SEQUENCE [LARGE SCALE GENOMIC DNA]</scope>
    <source>
        <strain evidence="4">cv. 540-79</strain>
    </source>
</reference>
<gene>
    <name evidence="3" type="ORF">BS78_K217400</name>
</gene>
<name>A0A9W8CDL9_9POAL</name>
<dbReference type="Pfam" id="PF03732">
    <property type="entry name" value="Retrotrans_gag"/>
    <property type="match status" value="1"/>
</dbReference>
<evidence type="ECO:0000313" key="3">
    <source>
        <dbReference type="EMBL" id="KAJ1255444.1"/>
    </source>
</evidence>
<evidence type="ECO:0000313" key="4">
    <source>
        <dbReference type="Proteomes" id="UP001164776"/>
    </source>
</evidence>
<proteinExistence type="predicted"/>
<protein>
    <recommendedName>
        <fullName evidence="2">Retrotransposon gag domain-containing protein</fullName>
    </recommendedName>
</protein>